<dbReference type="InterPro" id="IPR014710">
    <property type="entry name" value="RmlC-like_jellyroll"/>
</dbReference>
<evidence type="ECO:0000313" key="9">
    <source>
        <dbReference type="Proteomes" id="UP001472677"/>
    </source>
</evidence>
<evidence type="ECO:0000256" key="1">
    <source>
        <dbReference type="ARBA" id="ARBA00001954"/>
    </source>
</evidence>
<dbReference type="SUPFAM" id="SSF51182">
    <property type="entry name" value="RmlC-like cupins"/>
    <property type="match status" value="1"/>
</dbReference>
<proteinExistence type="inferred from homology"/>
<dbReference type="Pfam" id="PF07847">
    <property type="entry name" value="PCO_ADO"/>
    <property type="match status" value="1"/>
</dbReference>
<keyword evidence="6" id="KW-0408">Iron</keyword>
<dbReference type="PANTHER" id="PTHR22966:SF63">
    <property type="entry name" value="CYSTEINE DIOXYGENASE"/>
    <property type="match status" value="1"/>
</dbReference>
<keyword evidence="5" id="KW-0560">Oxidoreductase</keyword>
<evidence type="ECO:0000313" key="8">
    <source>
        <dbReference type="EMBL" id="KAK8564982.1"/>
    </source>
</evidence>
<dbReference type="CDD" id="cd20289">
    <property type="entry name" value="cupin_ADO"/>
    <property type="match status" value="1"/>
</dbReference>
<comment type="catalytic activity">
    <reaction evidence="7">
        <text>L-cysteine + O2 = 3-sulfino-L-alanine + H(+)</text>
        <dbReference type="Rhea" id="RHEA:20441"/>
        <dbReference type="ChEBI" id="CHEBI:15378"/>
        <dbReference type="ChEBI" id="CHEBI:15379"/>
        <dbReference type="ChEBI" id="CHEBI:35235"/>
        <dbReference type="ChEBI" id="CHEBI:61085"/>
        <dbReference type="EC" id="1.13.11.20"/>
    </reaction>
    <physiologicalReaction direction="left-to-right" evidence="7">
        <dbReference type="Rhea" id="RHEA:20442"/>
    </physiologicalReaction>
</comment>
<comment type="caution">
    <text evidence="8">The sequence shown here is derived from an EMBL/GenBank/DDBJ whole genome shotgun (WGS) entry which is preliminary data.</text>
</comment>
<comment type="cofactor">
    <cofactor evidence="1">
        <name>Fe(2+)</name>
        <dbReference type="ChEBI" id="CHEBI:29033"/>
    </cofactor>
</comment>
<evidence type="ECO:0000256" key="7">
    <source>
        <dbReference type="ARBA" id="ARBA00024284"/>
    </source>
</evidence>
<accession>A0ABR2ESI5</accession>
<evidence type="ECO:0000256" key="5">
    <source>
        <dbReference type="ARBA" id="ARBA00023002"/>
    </source>
</evidence>
<comment type="similarity">
    <text evidence="2">Belongs to the cysteine dioxygenase family.</text>
</comment>
<sequence length="299" mass="34049">MMMNGGGLLDQRKDIVKMKHANNKVRYVRKPIKKKYRSYKKTKDPKVLRELFDSCREVFKGPGTVPPDSDVDKLCSILDKMRPKHVGLSKNMHFFKPESAVKGAPRLAYTTIYQCHEFSICIFFLPANAVIPLHNHPGMTVFSKLLVGKMHIKSYDWVDHPNSQHPPSSQCKNPSFLPGNSDSYSCIHMVLVSVRLARLEADGVLKAPCETWVLYPTTGGNIHEFRAITPCAVLDVLGPPYSKEDDRDCSYYKELPLSHGVNEQETDNLRWLEEIGVPENSKMDRIEYLGPRLIETTFL</sequence>
<dbReference type="PANTHER" id="PTHR22966">
    <property type="entry name" value="2-AMINOETHANETHIOL DIOXYGENASE"/>
    <property type="match status" value="1"/>
</dbReference>
<evidence type="ECO:0000256" key="3">
    <source>
        <dbReference type="ARBA" id="ARBA00013133"/>
    </source>
</evidence>
<keyword evidence="9" id="KW-1185">Reference proteome</keyword>
<dbReference type="InterPro" id="IPR011051">
    <property type="entry name" value="RmlC_Cupin_sf"/>
</dbReference>
<reference evidence="8 9" key="1">
    <citation type="journal article" date="2024" name="G3 (Bethesda)">
        <title>Genome assembly of Hibiscus sabdariffa L. provides insights into metabolisms of medicinal natural products.</title>
        <authorList>
            <person name="Kim T."/>
        </authorList>
    </citation>
    <scope>NUCLEOTIDE SEQUENCE [LARGE SCALE GENOMIC DNA]</scope>
    <source>
        <strain evidence="8">TK-2024</strain>
        <tissue evidence="8">Old leaves</tissue>
    </source>
</reference>
<name>A0ABR2ESI5_9ROSI</name>
<evidence type="ECO:0000256" key="6">
    <source>
        <dbReference type="ARBA" id="ARBA00023004"/>
    </source>
</evidence>
<dbReference type="Proteomes" id="UP001472677">
    <property type="component" value="Unassembled WGS sequence"/>
</dbReference>
<dbReference type="EMBL" id="JBBPBM010000010">
    <property type="protein sequence ID" value="KAK8564982.1"/>
    <property type="molecule type" value="Genomic_DNA"/>
</dbReference>
<protein>
    <recommendedName>
        <fullName evidence="3">cysteine dioxygenase</fullName>
        <ecNumber evidence="3">1.13.11.20</ecNumber>
    </recommendedName>
</protein>
<dbReference type="EC" id="1.13.11.20" evidence="3"/>
<keyword evidence="4" id="KW-0479">Metal-binding</keyword>
<evidence type="ECO:0000256" key="4">
    <source>
        <dbReference type="ARBA" id="ARBA00022723"/>
    </source>
</evidence>
<gene>
    <name evidence="8" type="ORF">V6N12_058558</name>
</gene>
<organism evidence="8 9">
    <name type="scientific">Hibiscus sabdariffa</name>
    <name type="common">roselle</name>
    <dbReference type="NCBI Taxonomy" id="183260"/>
    <lineage>
        <taxon>Eukaryota</taxon>
        <taxon>Viridiplantae</taxon>
        <taxon>Streptophyta</taxon>
        <taxon>Embryophyta</taxon>
        <taxon>Tracheophyta</taxon>
        <taxon>Spermatophyta</taxon>
        <taxon>Magnoliopsida</taxon>
        <taxon>eudicotyledons</taxon>
        <taxon>Gunneridae</taxon>
        <taxon>Pentapetalae</taxon>
        <taxon>rosids</taxon>
        <taxon>malvids</taxon>
        <taxon>Malvales</taxon>
        <taxon>Malvaceae</taxon>
        <taxon>Malvoideae</taxon>
        <taxon>Hibiscus</taxon>
    </lineage>
</organism>
<evidence type="ECO:0000256" key="2">
    <source>
        <dbReference type="ARBA" id="ARBA00006622"/>
    </source>
</evidence>
<dbReference type="InterPro" id="IPR012864">
    <property type="entry name" value="PCO/ADO"/>
</dbReference>
<dbReference type="Gene3D" id="2.60.120.10">
    <property type="entry name" value="Jelly Rolls"/>
    <property type="match status" value="1"/>
</dbReference>